<dbReference type="Proteomes" id="UP000293398">
    <property type="component" value="Unassembled WGS sequence"/>
</dbReference>
<proteinExistence type="predicted"/>
<dbReference type="EMBL" id="SHKO01000005">
    <property type="protein sequence ID" value="RZT91734.1"/>
    <property type="molecule type" value="Genomic_DNA"/>
</dbReference>
<reference evidence="1 2" key="1">
    <citation type="submission" date="2019-02" db="EMBL/GenBank/DDBJ databases">
        <title>Genomic Encyclopedia of Type Strains, Phase IV (KMG-IV): sequencing the most valuable type-strain genomes for metagenomic binning, comparative biology and taxonomic classification.</title>
        <authorList>
            <person name="Goeker M."/>
        </authorList>
    </citation>
    <scope>NUCLEOTIDE SEQUENCE [LARGE SCALE GENOMIC DNA]</scope>
    <source>
        <strain evidence="1 2">DSM 23814</strain>
    </source>
</reference>
<dbReference type="Gene3D" id="3.40.50.300">
    <property type="entry name" value="P-loop containing nucleotide triphosphate hydrolases"/>
    <property type="match status" value="1"/>
</dbReference>
<dbReference type="AlphaFoldDB" id="A0A4Q7V7A0"/>
<sequence>MEYSYDALLAGKAMREVVVRHPKFDEALTLISNVVQIGNSTGAPAGVRIIAPAGSGKTFLFQCLKKNIIGLPILKDRLAVIYASLKESPTVAQIQNELLSNFQYDAGIVRTRSSTNNQINLILLRSIKDLGIKLVFLDEFQHIFLQQGKISTAVVDWVKRFMNETEVPIVLIGTEMLDQLAGIDPQLITRVPTSVRLGLFRYDKHWLMFLKGLADSCEKIDLSCIYENYSREFYTATNGTPRLLKYLLMHIVILGVTEKREKADIFLIQRAYELVYGPESALESPFATFS</sequence>
<dbReference type="InterPro" id="IPR008868">
    <property type="entry name" value="TniB"/>
</dbReference>
<protein>
    <submittedName>
        <fullName evidence="1">TniB protein</fullName>
    </submittedName>
</protein>
<evidence type="ECO:0000313" key="2">
    <source>
        <dbReference type="Proteomes" id="UP000293398"/>
    </source>
</evidence>
<organism evidence="1 2">
    <name type="scientific">Advenella incenata</name>
    <dbReference type="NCBI Taxonomy" id="267800"/>
    <lineage>
        <taxon>Bacteria</taxon>
        <taxon>Pseudomonadati</taxon>
        <taxon>Pseudomonadota</taxon>
        <taxon>Betaproteobacteria</taxon>
        <taxon>Burkholderiales</taxon>
        <taxon>Alcaligenaceae</taxon>
    </lineage>
</organism>
<name>A0A4Q7V7A0_9BURK</name>
<gene>
    <name evidence="1" type="ORF">EV681_4494</name>
</gene>
<comment type="caution">
    <text evidence="1">The sequence shown here is derived from an EMBL/GenBank/DDBJ whole genome shotgun (WGS) entry which is preliminary data.</text>
</comment>
<dbReference type="InterPro" id="IPR027417">
    <property type="entry name" value="P-loop_NTPase"/>
</dbReference>
<keyword evidence="2" id="KW-1185">Reference proteome</keyword>
<dbReference type="SUPFAM" id="SSF52540">
    <property type="entry name" value="P-loop containing nucleoside triphosphate hydrolases"/>
    <property type="match status" value="1"/>
</dbReference>
<dbReference type="Pfam" id="PF05621">
    <property type="entry name" value="TniB"/>
    <property type="match status" value="1"/>
</dbReference>
<accession>A0A4Q7V7A0</accession>
<dbReference type="RefSeq" id="WP_165393174.1">
    <property type="nucleotide sequence ID" value="NZ_SHKO01000005.1"/>
</dbReference>
<evidence type="ECO:0000313" key="1">
    <source>
        <dbReference type="EMBL" id="RZT91734.1"/>
    </source>
</evidence>